<dbReference type="InterPro" id="IPR058594">
    <property type="entry name" value="PB1-like_dom_pln"/>
</dbReference>
<protein>
    <recommendedName>
        <fullName evidence="9">SWIM-type domain-containing protein</fullName>
    </recommendedName>
</protein>
<feature type="region of interest" description="Disordered" evidence="8">
    <location>
        <begin position="1140"/>
        <end position="1167"/>
    </location>
</feature>
<dbReference type="AlphaFoldDB" id="A0A9R1XU27"/>
<keyword evidence="4" id="KW-0862">Zinc</keyword>
<accession>A0A9R1XU27</accession>
<evidence type="ECO:0000256" key="6">
    <source>
        <dbReference type="ARBA" id="ARBA00023172"/>
    </source>
</evidence>
<dbReference type="InterPro" id="IPR001207">
    <property type="entry name" value="Transposase_mutator"/>
</dbReference>
<dbReference type="GO" id="GO:0008270">
    <property type="term" value="F:zinc ion binding"/>
    <property type="evidence" value="ECO:0007669"/>
    <property type="project" value="UniProtKB-KW"/>
</dbReference>
<keyword evidence="5" id="KW-0238">DNA-binding</keyword>
<evidence type="ECO:0000256" key="3">
    <source>
        <dbReference type="ARBA" id="ARBA00022771"/>
    </source>
</evidence>
<dbReference type="GO" id="GO:0004803">
    <property type="term" value="F:transposase activity"/>
    <property type="evidence" value="ECO:0007669"/>
    <property type="project" value="InterPro"/>
</dbReference>
<dbReference type="PROSITE" id="PS01007">
    <property type="entry name" value="TRANSPOSASE_MUTATOR"/>
    <property type="match status" value="1"/>
</dbReference>
<dbReference type="Pfam" id="PF04434">
    <property type="entry name" value="SWIM"/>
    <property type="match status" value="1"/>
</dbReference>
<proteinExistence type="predicted"/>
<comment type="caution">
    <text evidence="10">The sequence shown here is derived from an EMBL/GenBank/DDBJ whole genome shotgun (WGS) entry which is preliminary data.</text>
</comment>
<keyword evidence="11" id="KW-1185">Reference proteome</keyword>
<feature type="domain" description="SWIM-type" evidence="9">
    <location>
        <begin position="1059"/>
        <end position="1091"/>
    </location>
</feature>
<reference evidence="10 11" key="1">
    <citation type="journal article" date="2017" name="Nat. Commun.">
        <title>Genome assembly with in vitro proximity ligation data and whole-genome triplication in lettuce.</title>
        <authorList>
            <person name="Reyes-Chin-Wo S."/>
            <person name="Wang Z."/>
            <person name="Yang X."/>
            <person name="Kozik A."/>
            <person name="Arikit S."/>
            <person name="Song C."/>
            <person name="Xia L."/>
            <person name="Froenicke L."/>
            <person name="Lavelle D.O."/>
            <person name="Truco M.J."/>
            <person name="Xia R."/>
            <person name="Zhu S."/>
            <person name="Xu C."/>
            <person name="Xu H."/>
            <person name="Xu X."/>
            <person name="Cox K."/>
            <person name="Korf I."/>
            <person name="Meyers B.C."/>
            <person name="Michelmore R.W."/>
        </authorList>
    </citation>
    <scope>NUCLEOTIDE SEQUENCE [LARGE SCALE GENOMIC DNA]</scope>
    <source>
        <strain evidence="11">cv. Salinas</strain>
        <tissue evidence="10">Seedlings</tissue>
    </source>
</reference>
<gene>
    <name evidence="10" type="ORF">LSAT_V11C200092360</name>
</gene>
<feature type="compositionally biased region" description="Basic residues" evidence="8">
    <location>
        <begin position="1142"/>
        <end position="1156"/>
    </location>
</feature>
<dbReference type="GO" id="GO:0003677">
    <property type="term" value="F:DNA binding"/>
    <property type="evidence" value="ECO:0007669"/>
    <property type="project" value="UniProtKB-KW"/>
</dbReference>
<dbReference type="Proteomes" id="UP000235145">
    <property type="component" value="Unassembled WGS sequence"/>
</dbReference>
<dbReference type="Pfam" id="PF26130">
    <property type="entry name" value="PB1-like"/>
    <property type="match status" value="1"/>
</dbReference>
<evidence type="ECO:0000313" key="11">
    <source>
        <dbReference type="Proteomes" id="UP000235145"/>
    </source>
</evidence>
<name>A0A9R1XU27_LACSA</name>
<evidence type="ECO:0000256" key="5">
    <source>
        <dbReference type="ARBA" id="ARBA00023125"/>
    </source>
</evidence>
<evidence type="ECO:0000256" key="7">
    <source>
        <dbReference type="PROSITE-ProRule" id="PRU00325"/>
    </source>
</evidence>
<keyword evidence="3 7" id="KW-0863">Zinc-finger</keyword>
<dbReference type="SMART" id="SM00575">
    <property type="entry name" value="ZnF_PMZ"/>
    <property type="match status" value="1"/>
</dbReference>
<sequence length="1212" mass="137401">MVLSIWCLREKNACLKDLQSRYVKIFHKKNLKGYDNYFTLKIHYSGVFTKSPGRKYVDGTVSYVDDIDTDLFSIHELDDMVRELGYKGEQNLYYHFCIPEFPLDYGLLPLGNDQDVLKLVSYVPKHRLVKVYIEIGQTRVASYFKSPSKVVIEELEPESVSPELNRKKPCRREVASCSKKLELDHPANHVVDQSQCNACVSGLVINIDIVVQIPRRGKQCHNVANLLTPLGVPQMQLAMTHAVTTNPTTWKKVSRRGKGQFCPINRFEGPAEFGCSFSHLSPILPRFTYKEVPPKPQYHSRSPKQVPKPRISREVQFPSRSSAREKLGFCEDLPDLLKNTTSTSRSAVRSSSDQGCHTQVIDMDESQDHSKTIVPYVMSHVSQRSNVIDVNEGLIRGHIEEVCKGNLGNLAEEPICEDIDGQQSVRLDEFEAFTDDYSTYADFDVEYSVPNGEDNQVEMEILEGMVSDDSGDAFYSQNEDGFDFSGDDYDDSDYIVHVSNLQFDVDVDMSEFQSAVDVDGHGILNKQTEIIGFYEDERTKMLKELSRSTPCSHWEIHLKPYRVGQCFKTKKEVVDYMHAHAVNARRSIYLAKNDKIRIRVKCGGVVGQSSETVQFGGPSTRSKVKCKGQSTETVECGGPSTRSKEKCKGKNVISKKGKCPWAVQILRPDENKDWLVKTVHDVHKCLQTRSVKACTSKYLENLIVPQIQSNPKIPIKALHEELCKKLELGMSVQKVGRAKQMAERVISGDYQLQYGYLRDYALELLNINPGSTVRIDVYPEPCLSTTTRTFRRIYVCLGALKLGFRAGLRDFLGVDGTFLKGPYPGQVLTVVGLDSNNGIYPVAYAVVEVETMSQLEILCHEIEDLELGANSNFTFISDRQKGIIPTVAKVFPNVEHRFCLRHIQENLKKQWKGKELSDLVWECGRATTLNHFKYAMDELKKMNDEAHAWLCKIHVETWSKSHFSGRAHTDCLLNNLCEVFNAKIEEGRDKPIITCLEYIREYLMKRLCVVQKEIDKCQGELSTTATIILDEIKTQAAKYVAKYSGAGKYQVASTWQDQYVVNLNERSCTCRFWEIIGFPCRHVVSAICNKIENGEDAPDVEDWVHPYYKLSPWRAMYPNKIDPINGRSMWPKSDCPFTLTPPKHHTQVGRQKKKRMRGVDEPNSQPTKLSRKFLAVTCLKCHNKGHNSRTCKGQGGIGEVGSKGKTQGKGKT</sequence>
<dbReference type="InterPro" id="IPR006564">
    <property type="entry name" value="Znf_PMZ"/>
</dbReference>
<organism evidence="10 11">
    <name type="scientific">Lactuca sativa</name>
    <name type="common">Garden lettuce</name>
    <dbReference type="NCBI Taxonomy" id="4236"/>
    <lineage>
        <taxon>Eukaryota</taxon>
        <taxon>Viridiplantae</taxon>
        <taxon>Streptophyta</taxon>
        <taxon>Embryophyta</taxon>
        <taxon>Tracheophyta</taxon>
        <taxon>Spermatophyta</taxon>
        <taxon>Magnoliopsida</taxon>
        <taxon>eudicotyledons</taxon>
        <taxon>Gunneridae</taxon>
        <taxon>Pentapetalae</taxon>
        <taxon>asterids</taxon>
        <taxon>campanulids</taxon>
        <taxon>Asterales</taxon>
        <taxon>Asteraceae</taxon>
        <taxon>Cichorioideae</taxon>
        <taxon>Cichorieae</taxon>
        <taxon>Lactucinae</taxon>
        <taxon>Lactuca</taxon>
    </lineage>
</organism>
<dbReference type="InterPro" id="IPR018289">
    <property type="entry name" value="MULE_transposase_dom"/>
</dbReference>
<evidence type="ECO:0000256" key="2">
    <source>
        <dbReference type="ARBA" id="ARBA00022723"/>
    </source>
</evidence>
<evidence type="ECO:0000256" key="4">
    <source>
        <dbReference type="ARBA" id="ARBA00022833"/>
    </source>
</evidence>
<dbReference type="PROSITE" id="PS50966">
    <property type="entry name" value="ZF_SWIM"/>
    <property type="match status" value="1"/>
</dbReference>
<evidence type="ECO:0000256" key="1">
    <source>
        <dbReference type="ARBA" id="ARBA00022578"/>
    </source>
</evidence>
<evidence type="ECO:0000313" key="10">
    <source>
        <dbReference type="EMBL" id="KAJ0221629.1"/>
    </source>
</evidence>
<dbReference type="Pfam" id="PF10551">
    <property type="entry name" value="MULE"/>
    <property type="match status" value="1"/>
</dbReference>
<feature type="region of interest" description="Disordered" evidence="8">
    <location>
        <begin position="1189"/>
        <end position="1212"/>
    </location>
</feature>
<evidence type="ECO:0000256" key="8">
    <source>
        <dbReference type="SAM" id="MobiDB-lite"/>
    </source>
</evidence>
<dbReference type="InterPro" id="IPR007527">
    <property type="entry name" value="Znf_SWIM"/>
</dbReference>
<keyword evidence="2" id="KW-0479">Metal-binding</keyword>
<dbReference type="PANTHER" id="PTHR31973">
    <property type="entry name" value="POLYPROTEIN, PUTATIVE-RELATED"/>
    <property type="match status" value="1"/>
</dbReference>
<evidence type="ECO:0000259" key="9">
    <source>
        <dbReference type="PROSITE" id="PS50966"/>
    </source>
</evidence>
<keyword evidence="6" id="KW-0233">DNA recombination</keyword>
<dbReference type="PANTHER" id="PTHR31973:SF190">
    <property type="entry name" value="MULE TRANSPOSASE DOMAIN-CONTAINING PROTEIN"/>
    <property type="match status" value="1"/>
</dbReference>
<dbReference type="GO" id="GO:0006313">
    <property type="term" value="P:DNA transposition"/>
    <property type="evidence" value="ECO:0007669"/>
    <property type="project" value="InterPro"/>
</dbReference>
<dbReference type="EMBL" id="NBSK02000002">
    <property type="protein sequence ID" value="KAJ0221629.1"/>
    <property type="molecule type" value="Genomic_DNA"/>
</dbReference>
<feature type="region of interest" description="Disordered" evidence="8">
    <location>
        <begin position="292"/>
        <end position="318"/>
    </location>
</feature>
<keyword evidence="1" id="KW-0815">Transposition</keyword>